<dbReference type="GO" id="GO:0005634">
    <property type="term" value="C:nucleus"/>
    <property type="evidence" value="ECO:0007669"/>
    <property type="project" value="TreeGrafter"/>
</dbReference>
<feature type="domain" description="CS" evidence="4">
    <location>
        <begin position="651"/>
        <end position="751"/>
    </location>
</feature>
<dbReference type="Proteomes" id="UP001152797">
    <property type="component" value="Unassembled WGS sequence"/>
</dbReference>
<feature type="compositionally biased region" description="Basic and acidic residues" evidence="3">
    <location>
        <begin position="797"/>
        <end position="809"/>
    </location>
</feature>
<dbReference type="PANTHER" id="PTHR22932:SF1">
    <property type="entry name" value="CO-CHAPERONE PROTEIN DAF-41"/>
    <property type="match status" value="1"/>
</dbReference>
<dbReference type="AlphaFoldDB" id="A0A9P1FS36"/>
<dbReference type="PANTHER" id="PTHR22932">
    <property type="entry name" value="TELOMERASE-BINDING PROTEIN P23 HSP90 CO-CHAPERONE"/>
    <property type="match status" value="1"/>
</dbReference>
<evidence type="ECO:0000313" key="7">
    <source>
        <dbReference type="Proteomes" id="UP001152797"/>
    </source>
</evidence>
<reference evidence="6 7" key="2">
    <citation type="submission" date="2024-05" db="EMBL/GenBank/DDBJ databases">
        <authorList>
            <person name="Chen Y."/>
            <person name="Shah S."/>
            <person name="Dougan E. K."/>
            <person name="Thang M."/>
            <person name="Chan C."/>
        </authorList>
    </citation>
    <scope>NUCLEOTIDE SEQUENCE [LARGE SCALE GENOMIC DNA]</scope>
</reference>
<reference evidence="5" key="1">
    <citation type="submission" date="2022-10" db="EMBL/GenBank/DDBJ databases">
        <authorList>
            <person name="Chen Y."/>
            <person name="Dougan E. K."/>
            <person name="Chan C."/>
            <person name="Rhodes N."/>
            <person name="Thang M."/>
        </authorList>
    </citation>
    <scope>NUCLEOTIDE SEQUENCE</scope>
</reference>
<dbReference type="InterPro" id="IPR007052">
    <property type="entry name" value="CS_dom"/>
</dbReference>
<dbReference type="PROSITE" id="PS51203">
    <property type="entry name" value="CS"/>
    <property type="match status" value="1"/>
</dbReference>
<name>A0A9P1FS36_9DINO</name>
<proteinExistence type="inferred from homology"/>
<feature type="compositionally biased region" description="Basic and acidic residues" evidence="3">
    <location>
        <begin position="777"/>
        <end position="787"/>
    </location>
</feature>
<dbReference type="Gene3D" id="3.40.30.10">
    <property type="entry name" value="Glutaredoxin"/>
    <property type="match status" value="1"/>
</dbReference>
<dbReference type="EMBL" id="CAMXCT010000890">
    <property type="protein sequence ID" value="CAI3984442.1"/>
    <property type="molecule type" value="Genomic_DNA"/>
</dbReference>
<organism evidence="5">
    <name type="scientific">Cladocopium goreaui</name>
    <dbReference type="NCBI Taxonomy" id="2562237"/>
    <lineage>
        <taxon>Eukaryota</taxon>
        <taxon>Sar</taxon>
        <taxon>Alveolata</taxon>
        <taxon>Dinophyceae</taxon>
        <taxon>Suessiales</taxon>
        <taxon>Symbiodiniaceae</taxon>
        <taxon>Cladocopium</taxon>
    </lineage>
</organism>
<dbReference type="GO" id="GO:0051879">
    <property type="term" value="F:Hsp90 protein binding"/>
    <property type="evidence" value="ECO:0007669"/>
    <property type="project" value="InterPro"/>
</dbReference>
<keyword evidence="7" id="KW-1185">Reference proteome</keyword>
<evidence type="ECO:0000259" key="4">
    <source>
        <dbReference type="PROSITE" id="PS51203"/>
    </source>
</evidence>
<dbReference type="InterPro" id="IPR008978">
    <property type="entry name" value="HSP20-like_chaperone"/>
</dbReference>
<protein>
    <submittedName>
        <fullName evidence="6">CS domain-containing protein</fullName>
    </submittedName>
</protein>
<sequence>MRRMERTSPNTWPTKISEKCEQLKQEEAHHTDQANASAFRNLKDKLKESKLCSENGDNVISSLSENVKNPAIAKWICTQGFELAEIKVDESACHETSELLLGGLQELSRSGEPTVQAAKLGLYLVRAAVILAPLPGPLGWILDKATEKLLKQLTKDAEEALDNLEKLLQRLEQKMWDISRKVVAEEFLRVGGEQVKVAEDQVKDIESIEEDDLWRDLMIDSVDSSSGQVQKIMDAAEKATSFNRWAAIEQSLATSLAILRPPDFMDTSDEMEPFIRVMKIHFMIELTVLSHMFKVVKNTSGKSFKKMVVAKAHRAALAVFPYLFIIGGDQALLETLKSPLLQPDPVENPERNPCKETGHSLVCVWLELLSHSSKRDAQTFKRPQVFCKRERLSDSKYYQQTQTFDFGTHDGEGEGFGVFIHYVNNTEELLNFKCSRDEQYISQFQEIRDESKYWGKDTVAGKCTKLEKGRVKRHLKVTFSGSLCSNKLTYGDVSVGELVSVKFEEETHEQVLKSKFLDDLGHWKVETTSSDYTDKAIWKMRQDAMTLEAGASPGHARSSYTLFEDFKTQEEALSRLKSDKAVATGYDHEEIATLIKKGWWSLSRELVLASHGIASFGSLEKVVRREVTQIKQNADDLLLALSPQDESRIGVVRCATQWAQNSSAIFLSIKFAHRWSSPGALKVQDEKIEVSPCCFNFSASGDHSQLRKRYALDFHFFGEVDPERWSWQLASAGRMTAEIRKRESHNWPRLLESKSKPGNLQVWDSMQDRWKSELKEFDKQRKAKDADSNEGLEAAEEEQHSSGRRKCVDSRASPFSSAGHIARLCESYWPPRMDTQKQGKSATWLVLFHSPQDMKCYDRGDECQKVRDRWEAVGRKVEQVSEALVGAVDCDRHADLCKREKVGDYVMARRGSEERDIRKDKLCDESLGRKELTSLELRSALMAIRRAFLVMTLMQSGYCLRADHAHEVHNADLSADLLESDSNVTFGKKCCCYRPVGDKVYENPWGSSCPVRPSRGCTYPQKASPCKVGPNKYDVYCEWYYALGCGGPRRPENIMWNKPWQRKYDNM</sequence>
<evidence type="ECO:0000256" key="1">
    <source>
        <dbReference type="ARBA" id="ARBA00025733"/>
    </source>
</evidence>
<accession>A0A9P1FS36</accession>
<dbReference type="InterPro" id="IPR045250">
    <property type="entry name" value="p23-like"/>
</dbReference>
<comment type="similarity">
    <text evidence="1">Belongs to the p23/wos2 family.</text>
</comment>
<feature type="region of interest" description="Disordered" evidence="3">
    <location>
        <begin position="777"/>
        <end position="812"/>
    </location>
</feature>
<dbReference type="SUPFAM" id="SSF49764">
    <property type="entry name" value="HSP20-like chaperones"/>
    <property type="match status" value="1"/>
</dbReference>
<comment type="caution">
    <text evidence="5">The sequence shown here is derived from an EMBL/GenBank/DDBJ whole genome shotgun (WGS) entry which is preliminary data.</text>
</comment>
<dbReference type="GO" id="GO:0051131">
    <property type="term" value="P:chaperone-mediated protein complex assembly"/>
    <property type="evidence" value="ECO:0007669"/>
    <property type="project" value="TreeGrafter"/>
</dbReference>
<gene>
    <name evidence="5" type="ORF">C1SCF055_LOCUS11976</name>
</gene>
<evidence type="ECO:0000313" key="6">
    <source>
        <dbReference type="EMBL" id="CAL4771754.1"/>
    </source>
</evidence>
<evidence type="ECO:0000256" key="2">
    <source>
        <dbReference type="SAM" id="Coils"/>
    </source>
</evidence>
<feature type="coiled-coil region" evidence="2">
    <location>
        <begin position="143"/>
        <end position="181"/>
    </location>
</feature>
<dbReference type="GO" id="GO:0006457">
    <property type="term" value="P:protein folding"/>
    <property type="evidence" value="ECO:0007669"/>
    <property type="project" value="TreeGrafter"/>
</dbReference>
<dbReference type="CDD" id="cd02961">
    <property type="entry name" value="PDI_a_family"/>
    <property type="match status" value="1"/>
</dbReference>
<keyword evidence="2" id="KW-0175">Coiled coil</keyword>
<evidence type="ECO:0000256" key="3">
    <source>
        <dbReference type="SAM" id="MobiDB-lite"/>
    </source>
</evidence>
<dbReference type="OrthoDB" id="1564555at2759"/>
<dbReference type="GO" id="GO:0005829">
    <property type="term" value="C:cytosol"/>
    <property type="evidence" value="ECO:0007669"/>
    <property type="project" value="TreeGrafter"/>
</dbReference>
<dbReference type="Gene3D" id="2.60.40.790">
    <property type="match status" value="1"/>
</dbReference>
<evidence type="ECO:0000313" key="5">
    <source>
        <dbReference type="EMBL" id="CAI3984442.1"/>
    </source>
</evidence>
<dbReference type="EMBL" id="CAMXCT020000890">
    <property type="protein sequence ID" value="CAL1137817.1"/>
    <property type="molecule type" value="Genomic_DNA"/>
</dbReference>
<dbReference type="GO" id="GO:0051087">
    <property type="term" value="F:protein-folding chaperone binding"/>
    <property type="evidence" value="ECO:0007669"/>
    <property type="project" value="TreeGrafter"/>
</dbReference>
<dbReference type="EMBL" id="CAMXCT030000890">
    <property type="protein sequence ID" value="CAL4771754.1"/>
    <property type="molecule type" value="Genomic_DNA"/>
</dbReference>